<comment type="caution">
    <text evidence="1">The sequence shown here is derived from an EMBL/GenBank/DDBJ whole genome shotgun (WGS) entry which is preliminary data.</text>
</comment>
<sequence length="96" mass="10115">MATLRIEAQPSAGLKSYTLVVDGHPVPMRSDHKGDVAVHGQCNDGSRHLLNYTMFGATGDTLAVTILCAGHAVCQTADQIVAGSEPYGAGWEDFTL</sequence>
<reference evidence="1 2" key="1">
    <citation type="submission" date="2019-03" db="EMBL/GenBank/DDBJ databases">
        <title>Genome sequence of Sphingomonas sp. 17J27-24.</title>
        <authorList>
            <person name="Kim M."/>
            <person name="Maeng S."/>
            <person name="Sathiyaraj S."/>
        </authorList>
    </citation>
    <scope>NUCLEOTIDE SEQUENCE [LARGE SCALE GENOMIC DNA]</scope>
    <source>
        <strain evidence="1 2">17J27-24</strain>
    </source>
</reference>
<keyword evidence="2" id="KW-1185">Reference proteome</keyword>
<dbReference type="RefSeq" id="WP_135090597.1">
    <property type="nucleotide sequence ID" value="NZ_SPDV01000095.1"/>
</dbReference>
<dbReference type="Proteomes" id="UP000298213">
    <property type="component" value="Unassembled WGS sequence"/>
</dbReference>
<accession>A0A4Y8ZK52</accession>
<gene>
    <name evidence="1" type="ORF">E2493_20545</name>
</gene>
<proteinExistence type="predicted"/>
<dbReference type="AlphaFoldDB" id="A0A4Y8ZK52"/>
<name>A0A4Y8ZK52_9SPHN</name>
<dbReference type="EMBL" id="SPDV01000095">
    <property type="protein sequence ID" value="TFI56358.1"/>
    <property type="molecule type" value="Genomic_DNA"/>
</dbReference>
<evidence type="ECO:0000313" key="1">
    <source>
        <dbReference type="EMBL" id="TFI56358.1"/>
    </source>
</evidence>
<protein>
    <submittedName>
        <fullName evidence="1">Uncharacterized protein</fullName>
    </submittedName>
</protein>
<evidence type="ECO:0000313" key="2">
    <source>
        <dbReference type="Proteomes" id="UP000298213"/>
    </source>
</evidence>
<organism evidence="1 2">
    <name type="scientific">Sphingomonas parva</name>
    <dbReference type="NCBI Taxonomy" id="2555898"/>
    <lineage>
        <taxon>Bacteria</taxon>
        <taxon>Pseudomonadati</taxon>
        <taxon>Pseudomonadota</taxon>
        <taxon>Alphaproteobacteria</taxon>
        <taxon>Sphingomonadales</taxon>
        <taxon>Sphingomonadaceae</taxon>
        <taxon>Sphingomonas</taxon>
    </lineage>
</organism>